<sequence length="73" mass="7542">MKSIADGAIEMSKGFKSSASEIVDSMKLIGSQAPELLQNQDALMKVTEAANVLSEAAGIEVVDAAKGVTTVMN</sequence>
<evidence type="ECO:0000313" key="1">
    <source>
        <dbReference type="EMBL" id="MCP9565236.1"/>
    </source>
</evidence>
<dbReference type="EMBL" id="JANDWZ010000029">
    <property type="protein sequence ID" value="MCP9565236.1"/>
    <property type="molecule type" value="Genomic_DNA"/>
</dbReference>
<gene>
    <name evidence="1" type="ORF">NNC64_11850</name>
</gene>
<protein>
    <submittedName>
        <fullName evidence="1">Uncharacterized protein</fullName>
    </submittedName>
</protein>
<dbReference type="RefSeq" id="WP_254953289.1">
    <property type="nucleotide sequence ID" value="NZ_JANDWY010000025.1"/>
</dbReference>
<name>A0AAW5IMM7_9BACT</name>
<proteinExistence type="predicted"/>
<organism evidence="1 2">
    <name type="scientific">Segatella copri</name>
    <dbReference type="NCBI Taxonomy" id="165179"/>
    <lineage>
        <taxon>Bacteria</taxon>
        <taxon>Pseudomonadati</taxon>
        <taxon>Bacteroidota</taxon>
        <taxon>Bacteroidia</taxon>
        <taxon>Bacteroidales</taxon>
        <taxon>Prevotellaceae</taxon>
        <taxon>Segatella</taxon>
    </lineage>
</organism>
<comment type="caution">
    <text evidence="1">The sequence shown here is derived from an EMBL/GenBank/DDBJ whole genome shotgun (WGS) entry which is preliminary data.</text>
</comment>
<dbReference type="AlphaFoldDB" id="A0AAW5IMM7"/>
<dbReference type="Proteomes" id="UP001205531">
    <property type="component" value="Unassembled WGS sequence"/>
</dbReference>
<accession>A0AAW5IMM7</accession>
<evidence type="ECO:0000313" key="2">
    <source>
        <dbReference type="Proteomes" id="UP001205531"/>
    </source>
</evidence>
<reference evidence="1" key="1">
    <citation type="submission" date="2022-07" db="EMBL/GenBank/DDBJ databases">
        <title>Prevotella copri.</title>
        <authorList>
            <person name="Yang C."/>
        </authorList>
    </citation>
    <scope>NUCLEOTIDE SEQUENCE</scope>
    <source>
        <strain evidence="1">HF2107</strain>
    </source>
</reference>